<evidence type="ECO:0000256" key="1">
    <source>
        <dbReference type="ARBA" id="ARBA00001942"/>
    </source>
</evidence>
<evidence type="ECO:0000256" key="3">
    <source>
        <dbReference type="ARBA" id="ARBA00022505"/>
    </source>
</evidence>
<feature type="domain" description="4Fe-4S Mo/W bis-MGD-type" evidence="8">
    <location>
        <begin position="2"/>
        <end position="58"/>
    </location>
</feature>
<dbReference type="GO" id="GO:0051536">
    <property type="term" value="F:iron-sulfur cluster binding"/>
    <property type="evidence" value="ECO:0007669"/>
    <property type="project" value="UniProtKB-KW"/>
</dbReference>
<evidence type="ECO:0000256" key="7">
    <source>
        <dbReference type="ARBA" id="ARBA00023014"/>
    </source>
</evidence>
<dbReference type="InterPro" id="IPR006656">
    <property type="entry name" value="Mopterin_OxRdtase"/>
</dbReference>
<dbReference type="SMART" id="SM00926">
    <property type="entry name" value="Molybdop_Fe4S4"/>
    <property type="match status" value="1"/>
</dbReference>
<comment type="cofactor">
    <cofactor evidence="1">
        <name>Mo-bis(molybdopterin guanine dinucleotide)</name>
        <dbReference type="ChEBI" id="CHEBI:60539"/>
    </cofactor>
</comment>
<dbReference type="InterPro" id="IPR006657">
    <property type="entry name" value="MoPterin_dinucl-bd_dom"/>
</dbReference>
<dbReference type="PANTHER" id="PTHR43742:SF2">
    <property type="entry name" value="ASSIMILATORY NITRATE REDUCTASE CATALYTIC SUBUNIT"/>
    <property type="match status" value="1"/>
</dbReference>
<keyword evidence="7" id="KW-0411">Iron-sulfur</keyword>
<dbReference type="InterPro" id="IPR006963">
    <property type="entry name" value="Mopterin_OxRdtase_4Fe-4S_dom"/>
</dbReference>
<dbReference type="InterPro" id="IPR006655">
    <property type="entry name" value="Mopterin_OxRdtase_prok_CS"/>
</dbReference>
<keyword evidence="5" id="KW-0560">Oxidoreductase</keyword>
<dbReference type="AlphaFoldDB" id="A0AA47I564"/>
<reference evidence="9" key="1">
    <citation type="submission" date="2021-11" db="EMBL/GenBank/DDBJ databases">
        <title>Clostridia strains as spoilage organisms.</title>
        <authorList>
            <person name="Wambui J."/>
            <person name="Stevens M.J.A."/>
            <person name="Stephan R."/>
        </authorList>
    </citation>
    <scope>NUCLEOTIDE SEQUENCE</scope>
    <source>
        <strain evidence="9">CF009</strain>
    </source>
</reference>
<dbReference type="Proteomes" id="UP001164733">
    <property type="component" value="Chromosome"/>
</dbReference>
<dbReference type="Pfam" id="PF04879">
    <property type="entry name" value="Molybdop_Fe4S4"/>
    <property type="match status" value="1"/>
</dbReference>
<dbReference type="GO" id="GO:0043546">
    <property type="term" value="F:molybdopterin cofactor binding"/>
    <property type="evidence" value="ECO:0007669"/>
    <property type="project" value="InterPro"/>
</dbReference>
<dbReference type="PANTHER" id="PTHR43742">
    <property type="entry name" value="TRIMETHYLAMINE-N-OXIDE REDUCTASE"/>
    <property type="match status" value="1"/>
</dbReference>
<dbReference type="PROSITE" id="PS51669">
    <property type="entry name" value="4FE4S_MOW_BIS_MGD"/>
    <property type="match status" value="1"/>
</dbReference>
<dbReference type="PROSITE" id="PS00490">
    <property type="entry name" value="MOLYBDOPTERIN_PROK_2"/>
    <property type="match status" value="1"/>
</dbReference>
<dbReference type="EMBL" id="CP086239">
    <property type="protein sequence ID" value="WAG59303.1"/>
    <property type="molecule type" value="Genomic_DNA"/>
</dbReference>
<comment type="similarity">
    <text evidence="2">Belongs to the prokaryotic molybdopterin-containing oxidoreductase family.</text>
</comment>
<evidence type="ECO:0000256" key="2">
    <source>
        <dbReference type="ARBA" id="ARBA00010312"/>
    </source>
</evidence>
<accession>A0AA47I564</accession>
<gene>
    <name evidence="9" type="ORF">LL038_16870</name>
</gene>
<dbReference type="InterPro" id="IPR050612">
    <property type="entry name" value="Prok_Mopterin_Oxidored"/>
</dbReference>
<evidence type="ECO:0000256" key="5">
    <source>
        <dbReference type="ARBA" id="ARBA00023002"/>
    </source>
</evidence>
<dbReference type="Pfam" id="PF00384">
    <property type="entry name" value="Molybdopterin"/>
    <property type="match status" value="1"/>
</dbReference>
<name>A0AA47I564_9CLOT</name>
<dbReference type="RefSeq" id="WP_216124941.1">
    <property type="nucleotide sequence ID" value="NZ_CP086239.1"/>
</dbReference>
<evidence type="ECO:0000313" key="10">
    <source>
        <dbReference type="Proteomes" id="UP001164733"/>
    </source>
</evidence>
<evidence type="ECO:0000256" key="4">
    <source>
        <dbReference type="ARBA" id="ARBA00022723"/>
    </source>
</evidence>
<evidence type="ECO:0000259" key="8">
    <source>
        <dbReference type="PROSITE" id="PS51669"/>
    </source>
</evidence>
<evidence type="ECO:0000256" key="6">
    <source>
        <dbReference type="ARBA" id="ARBA00023004"/>
    </source>
</evidence>
<protein>
    <submittedName>
        <fullName evidence="9">Molybdopterin-dependent oxidoreductase</fullName>
    </submittedName>
</protein>
<dbReference type="GO" id="GO:0016491">
    <property type="term" value="F:oxidoreductase activity"/>
    <property type="evidence" value="ECO:0007669"/>
    <property type="project" value="UniProtKB-KW"/>
</dbReference>
<keyword evidence="6" id="KW-0408">Iron</keyword>
<evidence type="ECO:0000313" key="9">
    <source>
        <dbReference type="EMBL" id="WAG59303.1"/>
    </source>
</evidence>
<keyword evidence="3" id="KW-0500">Molybdenum</keyword>
<keyword evidence="4" id="KW-0479">Metal-binding</keyword>
<proteinExistence type="inferred from homology"/>
<sequence>MGEWKRTNCNMCVQACGLEVQTENNMIVNVRPDPKSPRSQNYCCRKGRSIKNYQHHTDRLNYPLKRVGNEFVKISWEQALKEIGEKLNQTLNEYGPRAIGTVGCSLPAAQANYAMAETFRKLVGTQNQFTAIGAEFMGPWWSYGKILGGQFNFADPDEARNEVLILWGTNTYVTHQIARARTIVREFSEDPEKMLILVDPRLSETARMADMHVAPRLGSDALLIRAMIALILREGWQHQDYLDEHALDFDKIKPWFTNVDIEESCRICQIPYEEVKKLCRILTTRKWGLHMDLGISMGRHNTLSPYLLIVMMSVCGVLCVPGGCVVQEIMFDQGLGTDDHDQTVWRTLESNYAPVKGSFPVGCLPEEILSDNPKHLRSLVVAMSNPIRSYPDTNLMEKALNNLDLLVVMETCMSETARIADYILPETTAYEGYDFCAFQYSWPKTICHLKHPVLKPEGERLEGGEIWMRMADAMGLIPKIPESLYNAAKDAVATGDRIKYLKKLMLFVVRKKLSADVLPMIIAKTLGKAMGSVACSLTWAATITSPLAGTGQIERASHKPKNTHRIMQVIPKLKDICLLDAVFQEIMDHPEGIVFGIADNENFHRIAHSDGKIHLFNEDINEYIKRITPEKEDMALTTKVEFPLVLSSGRHTDAGVNNVMRNPRTNKYRNPCVIAMNPEDGAELGIKDGQKVRITTQSGSVEIETEFTYQTCKGYILVPHHFGLEFNGKKYGISANTLLPAKHMDEMTGDPIARYVPCRVEAILGGSES</sequence>
<dbReference type="Pfam" id="PF01568">
    <property type="entry name" value="Molydop_binding"/>
    <property type="match status" value="1"/>
</dbReference>
<organism evidence="9 10">
    <name type="scientific">Clostridium estertheticum</name>
    <dbReference type="NCBI Taxonomy" id="238834"/>
    <lineage>
        <taxon>Bacteria</taxon>
        <taxon>Bacillati</taxon>
        <taxon>Bacillota</taxon>
        <taxon>Clostridia</taxon>
        <taxon>Eubacteriales</taxon>
        <taxon>Clostridiaceae</taxon>
        <taxon>Clostridium</taxon>
    </lineage>
</organism>
<dbReference type="GO" id="GO:0046872">
    <property type="term" value="F:metal ion binding"/>
    <property type="evidence" value="ECO:0007669"/>
    <property type="project" value="UniProtKB-KW"/>
</dbReference>